<dbReference type="EMBL" id="GIBP01004704">
    <property type="protein sequence ID" value="NDV33673.1"/>
    <property type="molecule type" value="Transcribed_RNA"/>
</dbReference>
<name>A0A6B2L9E5_9EUKA</name>
<proteinExistence type="predicted"/>
<evidence type="ECO:0000313" key="1">
    <source>
        <dbReference type="EMBL" id="NDV33673.1"/>
    </source>
</evidence>
<dbReference type="PANTHER" id="PTHR31252">
    <property type="entry name" value="DUF4419 DOMAIN-CONTAINING PROTEIN"/>
    <property type="match status" value="1"/>
</dbReference>
<dbReference type="PANTHER" id="PTHR31252:SF11">
    <property type="entry name" value="DUF4419 DOMAIN-CONTAINING PROTEIN"/>
    <property type="match status" value="1"/>
</dbReference>
<protein>
    <submittedName>
        <fullName evidence="1">Uncharacterized protein</fullName>
    </submittedName>
</protein>
<reference evidence="1" key="1">
    <citation type="journal article" date="2020" name="J. Eukaryot. Microbiol.">
        <title>De novo Sequencing, Assembly and Annotation of the Transcriptome for the Free-Living Testate Amoeba Arcella intermedia.</title>
        <authorList>
            <person name="Ribeiro G.M."/>
            <person name="Porfirio-Sousa A.L."/>
            <person name="Maurer-Alcala X.X."/>
            <person name="Katz L.A."/>
            <person name="Lahr D.J.G."/>
        </authorList>
    </citation>
    <scope>NUCLEOTIDE SEQUENCE</scope>
</reference>
<accession>A0A6B2L9E5</accession>
<dbReference type="AlphaFoldDB" id="A0A6B2L9E5"/>
<organism evidence="1">
    <name type="scientific">Arcella intermedia</name>
    <dbReference type="NCBI Taxonomy" id="1963864"/>
    <lineage>
        <taxon>Eukaryota</taxon>
        <taxon>Amoebozoa</taxon>
        <taxon>Tubulinea</taxon>
        <taxon>Elardia</taxon>
        <taxon>Arcellinida</taxon>
        <taxon>Sphaerothecina</taxon>
        <taxon>Arcellidae</taxon>
        <taxon>Arcella</taxon>
    </lineage>
</organism>
<dbReference type="Pfam" id="PF14388">
    <property type="entry name" value="DUF4419"/>
    <property type="match status" value="1"/>
</dbReference>
<sequence length="310" mass="35246">MNGNQFLKGDAKQNTLLACIDLAFNEHRPLALTPDDFFFPLAQSAALHIDKRLRENKTVLGLTPQTQKVKLIVRRDDFSLERSDNPWDQIFEDFGNQIEGYIGSDNYHLLRGDFSTSGAFQNAAYDVNLMDACKSYYDYHNMFMCGIPQINLIGSSQDWKNLKTKALAICNLVPVFGWKEALDDILTKIGHSYDNPNDQESCKFWCNMYRKGHHSGGNHIDGWINLFFPWIRCREELELSKDVGNMNGKGMFGGRNVNSYHSSTASAPVSCNDRGRQVELKYFAGQVGIQWNPDHQEVSPGWGWCVSILQ</sequence>
<dbReference type="InterPro" id="IPR025533">
    <property type="entry name" value="DUF4419"/>
</dbReference>